<protein>
    <submittedName>
        <fullName evidence="2">Uncharacterized protein</fullName>
    </submittedName>
</protein>
<proteinExistence type="predicted"/>
<evidence type="ECO:0000313" key="3">
    <source>
        <dbReference type="Proteomes" id="UP001558652"/>
    </source>
</evidence>
<feature type="compositionally biased region" description="Basic and acidic residues" evidence="1">
    <location>
        <begin position="216"/>
        <end position="238"/>
    </location>
</feature>
<organism evidence="2 3">
    <name type="scientific">Ranatra chinensis</name>
    <dbReference type="NCBI Taxonomy" id="642074"/>
    <lineage>
        <taxon>Eukaryota</taxon>
        <taxon>Metazoa</taxon>
        <taxon>Ecdysozoa</taxon>
        <taxon>Arthropoda</taxon>
        <taxon>Hexapoda</taxon>
        <taxon>Insecta</taxon>
        <taxon>Pterygota</taxon>
        <taxon>Neoptera</taxon>
        <taxon>Paraneoptera</taxon>
        <taxon>Hemiptera</taxon>
        <taxon>Heteroptera</taxon>
        <taxon>Panheteroptera</taxon>
        <taxon>Nepomorpha</taxon>
        <taxon>Nepidae</taxon>
        <taxon>Ranatrinae</taxon>
        <taxon>Ranatra</taxon>
    </lineage>
</organism>
<keyword evidence="3" id="KW-1185">Reference proteome</keyword>
<feature type="compositionally biased region" description="Low complexity" evidence="1">
    <location>
        <begin position="182"/>
        <end position="199"/>
    </location>
</feature>
<feature type="compositionally biased region" description="Basic and acidic residues" evidence="1">
    <location>
        <begin position="265"/>
        <end position="288"/>
    </location>
</feature>
<comment type="caution">
    <text evidence="2">The sequence shown here is derived from an EMBL/GenBank/DDBJ whole genome shotgun (WGS) entry which is preliminary data.</text>
</comment>
<dbReference type="Proteomes" id="UP001558652">
    <property type="component" value="Unassembled WGS sequence"/>
</dbReference>
<feature type="region of interest" description="Disordered" evidence="1">
    <location>
        <begin position="144"/>
        <end position="167"/>
    </location>
</feature>
<gene>
    <name evidence="2" type="ORF">AAG570_003867</name>
</gene>
<feature type="region of interest" description="Disordered" evidence="1">
    <location>
        <begin position="265"/>
        <end position="303"/>
    </location>
</feature>
<feature type="region of interest" description="Disordered" evidence="1">
    <location>
        <begin position="182"/>
        <end position="238"/>
    </location>
</feature>
<sequence length="350" mass="38667">MIHTRDVSNPLPLLRILHAIQFLCLVRKFKITWLRRASSAAALRFRLLSHSPNTIAANGVSPEPVLINELAARDVVPGKLFHSPNPADPPIHCKADQAAQSDPSVPTHSHPHNERSVLPYPSLEPATLAEEAVASGLTQEMEVTPVDQQSGELLREESSSKQSSCSQVEKNVGSALVSEKTSSFESEQSSHVVSQSTSEVISGQVAEQSIELAEEEPLHPTEEGQEMEESHQNGEIKQEEIRTTLKGIISEIEEQLPMQNEIVEPKDTSQQQELHEVSTQRKPLRADRQTSTTSLEEHQRETTARDLLEALMTRASEGAAGKDGRPHSLPPNLSHLWQSLKYVSVLGRHH</sequence>
<dbReference type="AlphaFoldDB" id="A0ABD0Y2W5"/>
<name>A0ABD0Y2W5_9HEMI</name>
<dbReference type="EMBL" id="JBFDAA010000015">
    <property type="protein sequence ID" value="KAL1117552.1"/>
    <property type="molecule type" value="Genomic_DNA"/>
</dbReference>
<feature type="compositionally biased region" description="Polar residues" evidence="1">
    <location>
        <begin position="98"/>
        <end position="107"/>
    </location>
</feature>
<reference evidence="2 3" key="1">
    <citation type="submission" date="2024-07" db="EMBL/GenBank/DDBJ databases">
        <title>Chromosome-level genome assembly of the water stick insect Ranatra chinensis (Heteroptera: Nepidae).</title>
        <authorList>
            <person name="Liu X."/>
        </authorList>
    </citation>
    <scope>NUCLEOTIDE SEQUENCE [LARGE SCALE GENOMIC DNA]</scope>
    <source>
        <strain evidence="2">Cailab_2021Rc</strain>
        <tissue evidence="2">Muscle</tissue>
    </source>
</reference>
<evidence type="ECO:0000313" key="2">
    <source>
        <dbReference type="EMBL" id="KAL1117552.1"/>
    </source>
</evidence>
<feature type="region of interest" description="Disordered" evidence="1">
    <location>
        <begin position="84"/>
        <end position="119"/>
    </location>
</feature>
<evidence type="ECO:0000256" key="1">
    <source>
        <dbReference type="SAM" id="MobiDB-lite"/>
    </source>
</evidence>
<accession>A0ABD0Y2W5</accession>